<proteinExistence type="predicted"/>
<sequence length="369" mass="40354">MDHRRQLPNIFLPYPGGKRYIINVCESPSGCTVAVVSGVTGPQFGTMSLGPSFLVGDGLVQEIWTTYMSNSSPGLRSGDSGSWVLDLEDPNDPKVVGQVIACSQGRAHVSLLTRDFANISAALPKPGRVGLPSPLVALLAHSNYLKRSNFSREQYPIAEALSVDFLSRFPSDPFATALSDIVKEFSGATRVQDLRSFSELLSECGRSIFDDPSPPLLELSSQFIRLRDLYRRYKNSPAFSHSKSGPSNPEDGTKRDPNDPSSAGMGNPSSNSAIIHMPHMPETMEATQGITHYLHRSVSPLLYLVALMIVFLCRVRPKPQFDLEEITLQGGSKAQRETVLAPCCTCGVHHHLHRSWRCSCCVCVGVHLC</sequence>
<feature type="compositionally biased region" description="Polar residues" evidence="1">
    <location>
        <begin position="237"/>
        <end position="247"/>
    </location>
</feature>
<name>A0AA40EDB0_9PEZI</name>
<dbReference type="EMBL" id="JAUIRO010000001">
    <property type="protein sequence ID" value="KAK0733221.1"/>
    <property type="molecule type" value="Genomic_DNA"/>
</dbReference>
<protein>
    <submittedName>
        <fullName evidence="2">Uncharacterized protein</fullName>
    </submittedName>
</protein>
<keyword evidence="3" id="KW-1185">Reference proteome</keyword>
<gene>
    <name evidence="2" type="ORF">B0T26DRAFT_7519</name>
</gene>
<dbReference type="AlphaFoldDB" id="A0AA40EDB0"/>
<evidence type="ECO:0000313" key="2">
    <source>
        <dbReference type="EMBL" id="KAK0733221.1"/>
    </source>
</evidence>
<feature type="region of interest" description="Disordered" evidence="1">
    <location>
        <begin position="237"/>
        <end position="275"/>
    </location>
</feature>
<comment type="caution">
    <text evidence="2">The sequence shown here is derived from an EMBL/GenBank/DDBJ whole genome shotgun (WGS) entry which is preliminary data.</text>
</comment>
<evidence type="ECO:0000313" key="3">
    <source>
        <dbReference type="Proteomes" id="UP001172101"/>
    </source>
</evidence>
<accession>A0AA40EDB0</accession>
<dbReference type="GeneID" id="85328719"/>
<evidence type="ECO:0000256" key="1">
    <source>
        <dbReference type="SAM" id="MobiDB-lite"/>
    </source>
</evidence>
<organism evidence="2 3">
    <name type="scientific">Lasiosphaeria miniovina</name>
    <dbReference type="NCBI Taxonomy" id="1954250"/>
    <lineage>
        <taxon>Eukaryota</taxon>
        <taxon>Fungi</taxon>
        <taxon>Dikarya</taxon>
        <taxon>Ascomycota</taxon>
        <taxon>Pezizomycotina</taxon>
        <taxon>Sordariomycetes</taxon>
        <taxon>Sordariomycetidae</taxon>
        <taxon>Sordariales</taxon>
        <taxon>Lasiosphaeriaceae</taxon>
        <taxon>Lasiosphaeria</taxon>
    </lineage>
</organism>
<reference evidence="2" key="1">
    <citation type="submission" date="2023-06" db="EMBL/GenBank/DDBJ databases">
        <title>Genome-scale phylogeny and comparative genomics of the fungal order Sordariales.</title>
        <authorList>
            <consortium name="Lawrence Berkeley National Laboratory"/>
            <person name="Hensen N."/>
            <person name="Bonometti L."/>
            <person name="Westerberg I."/>
            <person name="Brannstrom I.O."/>
            <person name="Guillou S."/>
            <person name="Cros-Aarteil S."/>
            <person name="Calhoun S."/>
            <person name="Haridas S."/>
            <person name="Kuo A."/>
            <person name="Mondo S."/>
            <person name="Pangilinan J."/>
            <person name="Riley R."/>
            <person name="LaButti K."/>
            <person name="Andreopoulos B."/>
            <person name="Lipzen A."/>
            <person name="Chen C."/>
            <person name="Yanf M."/>
            <person name="Daum C."/>
            <person name="Ng V."/>
            <person name="Clum A."/>
            <person name="Steindorff A."/>
            <person name="Ohm R."/>
            <person name="Martin F."/>
            <person name="Silar P."/>
            <person name="Natvig D."/>
            <person name="Lalanne C."/>
            <person name="Gautier V."/>
            <person name="Ament-velasquez S.L."/>
            <person name="Kruys A."/>
            <person name="Hutchinson M.I."/>
            <person name="Powell A.J."/>
            <person name="Barry K."/>
            <person name="Miller A.N."/>
            <person name="Grigoriev I.V."/>
            <person name="Debuchy R."/>
            <person name="Gladieux P."/>
            <person name="Thoren M.H."/>
            <person name="Johannesson H."/>
        </authorList>
    </citation>
    <scope>NUCLEOTIDE SEQUENCE</scope>
    <source>
        <strain evidence="2">SMH2392-1A</strain>
    </source>
</reference>
<dbReference type="RefSeq" id="XP_060302098.1">
    <property type="nucleotide sequence ID" value="XM_060445449.1"/>
</dbReference>
<dbReference type="Proteomes" id="UP001172101">
    <property type="component" value="Unassembled WGS sequence"/>
</dbReference>